<protein>
    <recommendedName>
        <fullName evidence="4">Cache domain-containing protein</fullName>
    </recommendedName>
</protein>
<evidence type="ECO:0000256" key="1">
    <source>
        <dbReference type="SAM" id="Phobius"/>
    </source>
</evidence>
<dbReference type="Proteomes" id="UP000031408">
    <property type="component" value="Unassembled WGS sequence"/>
</dbReference>
<feature type="transmembrane region" description="Helical" evidence="1">
    <location>
        <begin position="645"/>
        <end position="668"/>
    </location>
</feature>
<keyword evidence="1" id="KW-1133">Transmembrane helix</keyword>
<evidence type="ECO:0000313" key="2">
    <source>
        <dbReference type="EMBL" id="KIC94376.1"/>
    </source>
</evidence>
<gene>
    <name evidence="2" type="ORF">OI18_12205</name>
</gene>
<name>A0A0C1L444_9BACT</name>
<dbReference type="STRING" id="1349421.OI18_12205"/>
<keyword evidence="3" id="KW-1185">Reference proteome</keyword>
<feature type="transmembrane region" description="Helical" evidence="1">
    <location>
        <begin position="297"/>
        <end position="319"/>
    </location>
</feature>
<proteinExistence type="predicted"/>
<feature type="transmembrane region" description="Helical" evidence="1">
    <location>
        <begin position="592"/>
        <end position="624"/>
    </location>
</feature>
<feature type="transmembrane region" description="Helical" evidence="1">
    <location>
        <begin position="709"/>
        <end position="728"/>
    </location>
</feature>
<evidence type="ECO:0000313" key="3">
    <source>
        <dbReference type="Proteomes" id="UP000031408"/>
    </source>
</evidence>
<keyword evidence="1" id="KW-0472">Membrane</keyword>
<dbReference type="EMBL" id="JSVC01000013">
    <property type="protein sequence ID" value="KIC94376.1"/>
    <property type="molecule type" value="Genomic_DNA"/>
</dbReference>
<feature type="transmembrane region" description="Helical" evidence="1">
    <location>
        <begin position="674"/>
        <end position="697"/>
    </location>
</feature>
<sequence>MLQLNSFKLKAMFRKIGSILLIAAPILGFLFLFYFHFVPRTRESLNKQGFLILKQKQESLGQIFDDLGSFFLGRIRSRAKTNLSNDNLDDKIEAKFKGTNIPLDSFDTDFIMDTLTLFSITLDDDEAEENVVCFNYDLKLKGSNVPKYERVSYSMSFKVLGNRLLESRKKIYFSSYFISAQDDSGNIHIVYNSPNLSVAERASDSAAFLTNIQFSTIKDITINDVKYKVYLYPFQNRSNNFVLCGLIKSSEYLSRQQSVPFSVAYGVLLVLLVALVALPYLKIFIINPRESLKRRDLVFQAISFFAGTAILLLVLHVLFMQIGTRSKSRKELSQLSESIRDSFNNQLRLAYAELKMLDSSLHSKLKNNVQSNPLPLASDVYVKSGSKEGNAISLHRGDFIYYSAVAWIDDKGNQVLKGRTDNSPLVFNKVDKRPYFNRVKSKRLYTIDDNVKSFSVEPLYSQTTNDFEVNLTVPSDSIESIDSVPNIIMASMSMRLSSLVNTIMPYGYDFYVIDRTGKILFQSNGPVTLQENFLEWTGENKMLSQAMANRQGRYLPNEFIFDTPYDIRIDPIDQMPWFLITLQNNDTVAVSYIHIIVFALFFLGGLYLLLLLCFVFSGWSLPVMKTFQLPADRIRLIRPGHDKYAFLYHGSFYLCVYMMFTLAFYYLVPFADENWLIGIISPIFALATLIHLFRVCYLKEKNKKPAFTIANLSFIFCVLFLTTAYLKLDPEESSAWTIGIFIVASCGISILRYDLPMLTRPFMKRRMLPSFSYYQYYVFLLLSVLCFSILPTHFFYEYAQTKEIALNTKTKQLHLARKIEVKASIMVRYLEKQKGKDFSAADIRKVILKDGVYNCQDSTTCEMDILVSRVTKNSQHHSGNVEFFDWFTNHVIAANLGADSILAEKDHSDDVKWQRESKYSGDSLFSCLNYYNLRFSGSDEHPDWPLGSLEINTHIPGILEYYDMDRLSTILIFTVVSLVLLAGLFLSIKATITRIFPGPVIVDRNNGHSGKENVVFQVIEDCLK</sequence>
<accession>A0A0C1L444</accession>
<comment type="caution">
    <text evidence="2">The sequence shown here is derived from an EMBL/GenBank/DDBJ whole genome shotgun (WGS) entry which is preliminary data.</text>
</comment>
<feature type="transmembrane region" description="Helical" evidence="1">
    <location>
        <begin position="12"/>
        <end position="37"/>
    </location>
</feature>
<feature type="transmembrane region" description="Helical" evidence="1">
    <location>
        <begin position="263"/>
        <end position="285"/>
    </location>
</feature>
<reference evidence="2 3" key="1">
    <citation type="submission" date="2014-11" db="EMBL/GenBank/DDBJ databases">
        <title>Genome sequence of Flavihumibacter solisilvae 3-3.</title>
        <authorList>
            <person name="Zhou G."/>
            <person name="Li M."/>
            <person name="Wang G."/>
        </authorList>
    </citation>
    <scope>NUCLEOTIDE SEQUENCE [LARGE SCALE GENOMIC DNA]</scope>
    <source>
        <strain evidence="2 3">3-3</strain>
    </source>
</reference>
<feature type="transmembrane region" description="Helical" evidence="1">
    <location>
        <begin position="967"/>
        <end position="988"/>
    </location>
</feature>
<organism evidence="2 3">
    <name type="scientific">Flavihumibacter solisilvae</name>
    <dbReference type="NCBI Taxonomy" id="1349421"/>
    <lineage>
        <taxon>Bacteria</taxon>
        <taxon>Pseudomonadati</taxon>
        <taxon>Bacteroidota</taxon>
        <taxon>Chitinophagia</taxon>
        <taxon>Chitinophagales</taxon>
        <taxon>Chitinophagaceae</taxon>
        <taxon>Flavihumibacter</taxon>
    </lineage>
</organism>
<keyword evidence="1" id="KW-0812">Transmembrane</keyword>
<evidence type="ECO:0008006" key="4">
    <source>
        <dbReference type="Google" id="ProtNLM"/>
    </source>
</evidence>
<feature type="transmembrane region" description="Helical" evidence="1">
    <location>
        <begin position="776"/>
        <end position="796"/>
    </location>
</feature>
<feature type="transmembrane region" description="Helical" evidence="1">
    <location>
        <begin position="734"/>
        <end position="755"/>
    </location>
</feature>
<dbReference type="AlphaFoldDB" id="A0A0C1L444"/>